<evidence type="ECO:0000313" key="1">
    <source>
        <dbReference type="EMBL" id="CAG8674747.1"/>
    </source>
</evidence>
<accession>A0A9N9ECX1</accession>
<comment type="caution">
    <text evidence="1">The sequence shown here is derived from an EMBL/GenBank/DDBJ whole genome shotgun (WGS) entry which is preliminary data.</text>
</comment>
<dbReference type="Proteomes" id="UP000789831">
    <property type="component" value="Unassembled WGS sequence"/>
</dbReference>
<sequence>IIDGKIQRCNNQANRPLKQLVGIWKLDFNEVNSALNLGLKNALEFLGVCNKDGHIFQQRGKGTTRFSCSDKHHDDTTNSLYILGQWIQEIASTSKKSIQNMLLQEMTSILVRFFQRKTNNDNEKIETSQSKLPSFIAFKTALRLKKVNIKRLQKAQTY</sequence>
<gene>
    <name evidence="1" type="ORF">AGERDE_LOCUS12414</name>
</gene>
<evidence type="ECO:0000313" key="2">
    <source>
        <dbReference type="Proteomes" id="UP000789831"/>
    </source>
</evidence>
<dbReference type="OrthoDB" id="2493286at2759"/>
<proteinExistence type="predicted"/>
<keyword evidence="2" id="KW-1185">Reference proteome</keyword>
<name>A0A9N9ECX1_9GLOM</name>
<reference evidence="1" key="1">
    <citation type="submission" date="2021-06" db="EMBL/GenBank/DDBJ databases">
        <authorList>
            <person name="Kallberg Y."/>
            <person name="Tangrot J."/>
            <person name="Rosling A."/>
        </authorList>
    </citation>
    <scope>NUCLEOTIDE SEQUENCE</scope>
    <source>
        <strain evidence="1">MT106</strain>
    </source>
</reference>
<dbReference type="EMBL" id="CAJVPL010008532">
    <property type="protein sequence ID" value="CAG8674747.1"/>
    <property type="molecule type" value="Genomic_DNA"/>
</dbReference>
<organism evidence="1 2">
    <name type="scientific">Ambispora gerdemannii</name>
    <dbReference type="NCBI Taxonomy" id="144530"/>
    <lineage>
        <taxon>Eukaryota</taxon>
        <taxon>Fungi</taxon>
        <taxon>Fungi incertae sedis</taxon>
        <taxon>Mucoromycota</taxon>
        <taxon>Glomeromycotina</taxon>
        <taxon>Glomeromycetes</taxon>
        <taxon>Archaeosporales</taxon>
        <taxon>Ambisporaceae</taxon>
        <taxon>Ambispora</taxon>
    </lineage>
</organism>
<feature type="non-terminal residue" evidence="1">
    <location>
        <position position="1"/>
    </location>
</feature>
<dbReference type="AlphaFoldDB" id="A0A9N9ECX1"/>
<feature type="non-terminal residue" evidence="1">
    <location>
        <position position="158"/>
    </location>
</feature>
<protein>
    <submittedName>
        <fullName evidence="1">7010_t:CDS:1</fullName>
    </submittedName>
</protein>